<dbReference type="PROSITE" id="PS51059">
    <property type="entry name" value="PARP_CATALYTIC"/>
    <property type="match status" value="1"/>
</dbReference>
<comment type="catalytic activity">
    <reaction evidence="4">
        <text>NAD(+) + (ADP-D-ribosyl)n-acceptor = nicotinamide + (ADP-D-ribosyl)n+1-acceptor + H(+).</text>
        <dbReference type="EC" id="2.4.2.30"/>
    </reaction>
</comment>
<dbReference type="GO" id="GO:0005730">
    <property type="term" value="C:nucleolus"/>
    <property type="evidence" value="ECO:0007669"/>
    <property type="project" value="TreeGrafter"/>
</dbReference>
<evidence type="ECO:0000313" key="8">
    <source>
        <dbReference type="WBParaSite" id="Hba_16756"/>
    </source>
</evidence>
<evidence type="ECO:0000313" key="7">
    <source>
        <dbReference type="Proteomes" id="UP000095283"/>
    </source>
</evidence>
<dbReference type="PANTHER" id="PTHR10459">
    <property type="entry name" value="DNA LIGASE"/>
    <property type="match status" value="1"/>
</dbReference>
<evidence type="ECO:0000256" key="5">
    <source>
        <dbReference type="RuleBase" id="RU362114"/>
    </source>
</evidence>
<dbReference type="WBParaSite" id="Hba_16756">
    <property type="protein sequence ID" value="Hba_16756"/>
    <property type="gene ID" value="Hba_16756"/>
</dbReference>
<dbReference type="PANTHER" id="PTHR10459:SF60">
    <property type="entry name" value="POLY [ADP-RIBOSE] POLYMERASE 2"/>
    <property type="match status" value="1"/>
</dbReference>
<keyword evidence="7" id="KW-1185">Reference proteome</keyword>
<evidence type="ECO:0000256" key="2">
    <source>
        <dbReference type="ARBA" id="ARBA00022679"/>
    </source>
</evidence>
<feature type="domain" description="PARP catalytic" evidence="6">
    <location>
        <begin position="110"/>
        <end position="293"/>
    </location>
</feature>
<protein>
    <recommendedName>
        <fullName evidence="5">Poly [ADP-ribose] polymerase</fullName>
        <shortName evidence="5">PARP</shortName>
        <ecNumber evidence="5">2.4.2.-</ecNumber>
    </recommendedName>
</protein>
<reference evidence="8" key="1">
    <citation type="submission" date="2016-11" db="UniProtKB">
        <authorList>
            <consortium name="WormBaseParasite"/>
        </authorList>
    </citation>
    <scope>IDENTIFICATION</scope>
</reference>
<evidence type="ECO:0000256" key="1">
    <source>
        <dbReference type="ARBA" id="ARBA00022676"/>
    </source>
</evidence>
<dbReference type="GO" id="GO:0006302">
    <property type="term" value="P:double-strand break repair"/>
    <property type="evidence" value="ECO:0007669"/>
    <property type="project" value="TreeGrafter"/>
</dbReference>
<proteinExistence type="predicted"/>
<sequence length="369" mass="42894">MTQSVIVYGFVGDELGIEGRRLYKTLEAIWKLRRQFSARNFLIKLGMNGLIGLILRKFQENILSFMFHQPPLIKTTEGLKKETELLEVLADIEVAIRTLGKGRTKGDSRPAVDRYYENMCCHIKPVESNEYEYKMIERYLKNTHGRTHLYKMKLRNVFAVEKDDEKVAFMEDVGNRSAIFLSTTFPYNLLWIFQVALGNSQRLYDADYNADNLSKVSIDFTNKWLRNPFTLCVYSSADGVRVPLGIPVDNEERNSPYSLIYNEYVVYNTAQVKMRYVVEVEFDMCDFIKNNKEHYEVRYHLEKDDMCHCFANTLSNGVAYGLRPTLIAFLHHPHSSFIVMNCIYNLMIVLVSSGESLFWNYGQLGKSRS</sequence>
<dbReference type="Gene3D" id="1.20.142.10">
    <property type="entry name" value="Poly(ADP-ribose) polymerase, regulatory domain"/>
    <property type="match status" value="1"/>
</dbReference>
<name>A0A1I7XGW6_HETBA</name>
<evidence type="ECO:0000256" key="3">
    <source>
        <dbReference type="ARBA" id="ARBA00023027"/>
    </source>
</evidence>
<dbReference type="AlphaFoldDB" id="A0A1I7XGW6"/>
<keyword evidence="3 5" id="KW-0520">NAD</keyword>
<dbReference type="SUPFAM" id="SSF56399">
    <property type="entry name" value="ADP-ribosylation"/>
    <property type="match status" value="1"/>
</dbReference>
<dbReference type="Pfam" id="PF00644">
    <property type="entry name" value="PARP"/>
    <property type="match status" value="2"/>
</dbReference>
<dbReference type="InterPro" id="IPR036616">
    <property type="entry name" value="Poly(ADP-ribose)pol_reg_dom_sf"/>
</dbReference>
<evidence type="ECO:0000259" key="6">
    <source>
        <dbReference type="PROSITE" id="PS51059"/>
    </source>
</evidence>
<accession>A0A1I7XGW6</accession>
<dbReference type="GO" id="GO:0003950">
    <property type="term" value="F:NAD+ poly-ADP-ribosyltransferase activity"/>
    <property type="evidence" value="ECO:0007669"/>
    <property type="project" value="UniProtKB-UniRule"/>
</dbReference>
<dbReference type="InterPro" id="IPR050800">
    <property type="entry name" value="ARTD/PARP"/>
</dbReference>
<organism evidence="7 8">
    <name type="scientific">Heterorhabditis bacteriophora</name>
    <name type="common">Entomopathogenic nematode worm</name>
    <dbReference type="NCBI Taxonomy" id="37862"/>
    <lineage>
        <taxon>Eukaryota</taxon>
        <taxon>Metazoa</taxon>
        <taxon>Ecdysozoa</taxon>
        <taxon>Nematoda</taxon>
        <taxon>Chromadorea</taxon>
        <taxon>Rhabditida</taxon>
        <taxon>Rhabditina</taxon>
        <taxon>Rhabditomorpha</taxon>
        <taxon>Strongyloidea</taxon>
        <taxon>Heterorhabditidae</taxon>
        <taxon>Heterorhabditis</taxon>
    </lineage>
</organism>
<dbReference type="SUPFAM" id="SSF47587">
    <property type="entry name" value="Domain of poly(ADP-ribose) polymerase"/>
    <property type="match status" value="1"/>
</dbReference>
<dbReference type="GO" id="GO:0070212">
    <property type="term" value="P:protein poly-ADP-ribosylation"/>
    <property type="evidence" value="ECO:0007669"/>
    <property type="project" value="TreeGrafter"/>
</dbReference>
<dbReference type="InterPro" id="IPR012317">
    <property type="entry name" value="Poly(ADP-ribose)pol_cat_dom"/>
</dbReference>
<dbReference type="Gene3D" id="3.90.228.10">
    <property type="match status" value="2"/>
</dbReference>
<keyword evidence="2 5" id="KW-0808">Transferase</keyword>
<dbReference type="Proteomes" id="UP000095283">
    <property type="component" value="Unplaced"/>
</dbReference>
<keyword evidence="1 5" id="KW-0328">Glycosyltransferase</keyword>
<dbReference type="GO" id="GO:1990404">
    <property type="term" value="F:NAD+-protein mono-ADP-ribosyltransferase activity"/>
    <property type="evidence" value="ECO:0007669"/>
    <property type="project" value="TreeGrafter"/>
</dbReference>
<dbReference type="EC" id="2.4.2.-" evidence="5"/>
<evidence type="ECO:0000256" key="4">
    <source>
        <dbReference type="ARBA" id="ARBA00033987"/>
    </source>
</evidence>